<evidence type="ECO:0000256" key="2">
    <source>
        <dbReference type="SAM" id="Coils"/>
    </source>
</evidence>
<dbReference type="OrthoDB" id="434647at2759"/>
<dbReference type="PANTHER" id="PTHR12300:SF177">
    <property type="entry name" value="PROTEIN YOP1"/>
    <property type="match status" value="1"/>
</dbReference>
<dbReference type="PANTHER" id="PTHR12300">
    <property type="entry name" value="HVA22-LIKE PROTEINS"/>
    <property type="match status" value="1"/>
</dbReference>
<evidence type="ECO:0000256" key="1">
    <source>
        <dbReference type="RuleBase" id="RU362006"/>
    </source>
</evidence>
<comment type="subcellular location">
    <subcellularLocation>
        <location evidence="1">Membrane</location>
        <topology evidence="1">Multi-pass membrane protein</topology>
    </subcellularLocation>
</comment>
<comment type="similarity">
    <text evidence="1">Belongs to the DP1 family.</text>
</comment>
<dbReference type="Proteomes" id="UP000095009">
    <property type="component" value="Unassembled WGS sequence"/>
</dbReference>
<evidence type="ECO:0000313" key="4">
    <source>
        <dbReference type="Proteomes" id="UP000095009"/>
    </source>
</evidence>
<dbReference type="EMBL" id="KV454413">
    <property type="protein sequence ID" value="ODQ64109.1"/>
    <property type="molecule type" value="Genomic_DNA"/>
</dbReference>
<dbReference type="GO" id="GO:0016020">
    <property type="term" value="C:membrane"/>
    <property type="evidence" value="ECO:0007669"/>
    <property type="project" value="UniProtKB-SubCell"/>
</dbReference>
<dbReference type="InterPro" id="IPR004345">
    <property type="entry name" value="TB2_DP1_HVA22"/>
</dbReference>
<protein>
    <recommendedName>
        <fullName evidence="1">Protein YOP1</fullName>
    </recommendedName>
</protein>
<gene>
    <name evidence="3" type="ORF">NADFUDRAFT_80238</name>
</gene>
<reference evidence="3 4" key="1">
    <citation type="journal article" date="2016" name="Proc. Natl. Acad. Sci. U.S.A.">
        <title>Comparative genomics of biotechnologically important yeasts.</title>
        <authorList>
            <person name="Riley R."/>
            <person name="Haridas S."/>
            <person name="Wolfe K.H."/>
            <person name="Lopes M.R."/>
            <person name="Hittinger C.T."/>
            <person name="Goeker M."/>
            <person name="Salamov A.A."/>
            <person name="Wisecaver J.H."/>
            <person name="Long T.M."/>
            <person name="Calvey C.H."/>
            <person name="Aerts A.L."/>
            <person name="Barry K.W."/>
            <person name="Choi C."/>
            <person name="Clum A."/>
            <person name="Coughlan A.Y."/>
            <person name="Deshpande S."/>
            <person name="Douglass A.P."/>
            <person name="Hanson S.J."/>
            <person name="Klenk H.-P."/>
            <person name="LaButti K.M."/>
            <person name="Lapidus A."/>
            <person name="Lindquist E.A."/>
            <person name="Lipzen A.M."/>
            <person name="Meier-Kolthoff J.P."/>
            <person name="Ohm R.A."/>
            <person name="Otillar R.P."/>
            <person name="Pangilinan J.L."/>
            <person name="Peng Y."/>
            <person name="Rokas A."/>
            <person name="Rosa C.A."/>
            <person name="Scheuner C."/>
            <person name="Sibirny A.A."/>
            <person name="Slot J.C."/>
            <person name="Stielow J.B."/>
            <person name="Sun H."/>
            <person name="Kurtzman C.P."/>
            <person name="Blackwell M."/>
            <person name="Grigoriev I.V."/>
            <person name="Jeffries T.W."/>
        </authorList>
    </citation>
    <scope>NUCLEOTIDE SEQUENCE [LARGE SCALE GENOMIC DNA]</scope>
    <source>
        <strain evidence="3 4">DSM 6958</strain>
    </source>
</reference>
<keyword evidence="2" id="KW-0175">Coiled coil</keyword>
<organism evidence="3 4">
    <name type="scientific">Nadsonia fulvescens var. elongata DSM 6958</name>
    <dbReference type="NCBI Taxonomy" id="857566"/>
    <lineage>
        <taxon>Eukaryota</taxon>
        <taxon>Fungi</taxon>
        <taxon>Dikarya</taxon>
        <taxon>Ascomycota</taxon>
        <taxon>Saccharomycotina</taxon>
        <taxon>Dipodascomycetes</taxon>
        <taxon>Dipodascales</taxon>
        <taxon>Dipodascales incertae sedis</taxon>
        <taxon>Nadsonia</taxon>
    </lineage>
</organism>
<evidence type="ECO:0000313" key="3">
    <source>
        <dbReference type="EMBL" id="ODQ64109.1"/>
    </source>
</evidence>
<dbReference type="AlphaFoldDB" id="A0A1E3PFC7"/>
<feature type="coiled-coil region" evidence="2">
    <location>
        <begin position="243"/>
        <end position="270"/>
    </location>
</feature>
<proteinExistence type="inferred from homology"/>
<accession>A0A1E3PFC7</accession>
<dbReference type="STRING" id="857566.A0A1E3PFC7"/>
<sequence>MFGLIFRLLSQGFSVAIPIFASYKALKSSDPVTLKVWVKYWIVFATIFLIEPFVDILSPGLFFYDEFKFFFKLWLVLPRFNGSTMLYGNYIEPFLMQNEQNIESWLTDFEGQLSKSKSYYLKLLISLLPETVQQNLPNLSWLYSDNQDQSQELNFGNIPTNQSGVDGIRNPVIDASVRLGQGLVYNLKDSLQLWLSNTGNGGKSTNENDTYTNVLNQITSQFSTGSDKPTPSATSTSNPMDQLAELNTQRENLQAILQQVNNKAKEISTNSSKALPLNNNYFKGISFISTDPVIGKTESLTVSSGSSSSSDTEFDYVRDEDIVVEANKIEVATTSTSPKLTNSQDMRRGWFSWRSTTNSGLTEQNVKDQAKPE</sequence>
<name>A0A1E3PFC7_9ASCO</name>
<dbReference type="Pfam" id="PF03134">
    <property type="entry name" value="TB2_DP1_HVA22"/>
    <property type="match status" value="1"/>
</dbReference>
<keyword evidence="4" id="KW-1185">Reference proteome</keyword>